<evidence type="ECO:0000256" key="4">
    <source>
        <dbReference type="ARBA" id="ARBA00022527"/>
    </source>
</evidence>
<comment type="subcellular location">
    <subcellularLocation>
        <location evidence="1">Membrane</location>
        <topology evidence="1">Single-pass type I membrane protein</topology>
    </subcellularLocation>
</comment>
<feature type="chain" id="PRO_5029898709" description="Protein kinase domain-containing protein" evidence="17">
    <location>
        <begin position="22"/>
        <end position="1180"/>
    </location>
</feature>
<keyword evidence="12 16" id="KW-1133">Transmembrane helix</keyword>
<dbReference type="SUPFAM" id="SSF49899">
    <property type="entry name" value="Concanavalin A-like lectins/glucanases"/>
    <property type="match status" value="2"/>
</dbReference>
<evidence type="ECO:0000256" key="15">
    <source>
        <dbReference type="SAM" id="MobiDB-lite"/>
    </source>
</evidence>
<keyword evidence="5" id="KW-0808">Transferase</keyword>
<keyword evidence="9 14" id="KW-0547">Nucleotide-binding</keyword>
<dbReference type="OrthoDB" id="1913956at2759"/>
<evidence type="ECO:0000313" key="19">
    <source>
        <dbReference type="EMBL" id="KAF6173781.1"/>
    </source>
</evidence>
<dbReference type="AlphaFoldDB" id="A0A7J7P2X4"/>
<evidence type="ECO:0000256" key="5">
    <source>
        <dbReference type="ARBA" id="ARBA00022679"/>
    </source>
</evidence>
<keyword evidence="13 16" id="KW-0472">Membrane</keyword>
<dbReference type="CDD" id="cd06899">
    <property type="entry name" value="lectin_legume_LecRK_Arcelin_ConA"/>
    <property type="match status" value="1"/>
</dbReference>
<evidence type="ECO:0000256" key="6">
    <source>
        <dbReference type="ARBA" id="ARBA00022692"/>
    </source>
</evidence>
<dbReference type="Pfam" id="PF07714">
    <property type="entry name" value="PK_Tyr_Ser-Thr"/>
    <property type="match status" value="2"/>
</dbReference>
<dbReference type="CDD" id="cd14066">
    <property type="entry name" value="STKc_IRAK"/>
    <property type="match status" value="2"/>
</dbReference>
<evidence type="ECO:0000256" key="8">
    <source>
        <dbReference type="ARBA" id="ARBA00022734"/>
    </source>
</evidence>
<evidence type="ECO:0000259" key="18">
    <source>
        <dbReference type="PROSITE" id="PS50011"/>
    </source>
</evidence>
<dbReference type="FunFam" id="3.30.200.20:FF:000320">
    <property type="entry name" value="probable L-type lectin-domain containing receptor kinase S.5"/>
    <property type="match status" value="2"/>
</dbReference>
<dbReference type="GO" id="GO:0006952">
    <property type="term" value="P:defense response"/>
    <property type="evidence" value="ECO:0007669"/>
    <property type="project" value="UniProtKB-ARBA"/>
</dbReference>
<dbReference type="PROSITE" id="PS50011">
    <property type="entry name" value="PROTEIN_KINASE_DOM"/>
    <property type="match status" value="2"/>
</dbReference>
<evidence type="ECO:0000256" key="3">
    <source>
        <dbReference type="ARBA" id="ARBA00010217"/>
    </source>
</evidence>
<protein>
    <recommendedName>
        <fullName evidence="18">Protein kinase domain-containing protein</fullName>
    </recommendedName>
</protein>
<accession>A0A7J7P2X4</accession>
<organism evidence="19 20">
    <name type="scientific">Kingdonia uniflora</name>
    <dbReference type="NCBI Taxonomy" id="39325"/>
    <lineage>
        <taxon>Eukaryota</taxon>
        <taxon>Viridiplantae</taxon>
        <taxon>Streptophyta</taxon>
        <taxon>Embryophyta</taxon>
        <taxon>Tracheophyta</taxon>
        <taxon>Spermatophyta</taxon>
        <taxon>Magnoliopsida</taxon>
        <taxon>Ranunculales</taxon>
        <taxon>Circaeasteraceae</taxon>
        <taxon>Kingdonia</taxon>
    </lineage>
</organism>
<dbReference type="GO" id="GO:0005524">
    <property type="term" value="F:ATP binding"/>
    <property type="evidence" value="ECO:0007669"/>
    <property type="project" value="UniProtKB-UniRule"/>
</dbReference>
<dbReference type="PANTHER" id="PTHR27007">
    <property type="match status" value="1"/>
</dbReference>
<feature type="binding site" evidence="14">
    <location>
        <position position="881"/>
    </location>
    <ligand>
        <name>ATP</name>
        <dbReference type="ChEBI" id="CHEBI:30616"/>
    </ligand>
</feature>
<evidence type="ECO:0000256" key="12">
    <source>
        <dbReference type="ARBA" id="ARBA00022989"/>
    </source>
</evidence>
<dbReference type="PROSITE" id="PS00108">
    <property type="entry name" value="PROTEIN_KINASE_ST"/>
    <property type="match status" value="2"/>
</dbReference>
<evidence type="ECO:0000256" key="11">
    <source>
        <dbReference type="ARBA" id="ARBA00022840"/>
    </source>
</evidence>
<evidence type="ECO:0000256" key="1">
    <source>
        <dbReference type="ARBA" id="ARBA00004479"/>
    </source>
</evidence>
<keyword evidence="10" id="KW-0418">Kinase</keyword>
<feature type="compositionally biased region" description="Polar residues" evidence="15">
    <location>
        <begin position="685"/>
        <end position="697"/>
    </location>
</feature>
<dbReference type="SUPFAM" id="SSF56112">
    <property type="entry name" value="Protein kinase-like (PK-like)"/>
    <property type="match status" value="2"/>
</dbReference>
<feature type="domain" description="Protein kinase" evidence="18">
    <location>
        <begin position="344"/>
        <end position="624"/>
    </location>
</feature>
<keyword evidence="7 17" id="KW-0732">Signal</keyword>
<dbReference type="InterPro" id="IPR001245">
    <property type="entry name" value="Ser-Thr/Tyr_kinase_cat_dom"/>
</dbReference>
<feature type="transmembrane region" description="Helical" evidence="16">
    <location>
        <begin position="788"/>
        <end position="813"/>
    </location>
</feature>
<keyword evidence="6 16" id="KW-0812">Transmembrane</keyword>
<dbReference type="InterPro" id="IPR013320">
    <property type="entry name" value="ConA-like_dom_sf"/>
</dbReference>
<comment type="similarity">
    <text evidence="2">In the N-terminal section; belongs to the leguminous lectin family.</text>
</comment>
<dbReference type="Proteomes" id="UP000541444">
    <property type="component" value="Unassembled WGS sequence"/>
</dbReference>
<feature type="domain" description="Protein kinase" evidence="18">
    <location>
        <begin position="850"/>
        <end position="1130"/>
    </location>
</feature>
<evidence type="ECO:0000256" key="17">
    <source>
        <dbReference type="SAM" id="SignalP"/>
    </source>
</evidence>
<dbReference type="InterPro" id="IPR017441">
    <property type="entry name" value="Protein_kinase_ATP_BS"/>
</dbReference>
<dbReference type="InterPro" id="IPR050528">
    <property type="entry name" value="L-type_Lectin-RKs"/>
</dbReference>
<comment type="similarity">
    <text evidence="3">In the C-terminal section; belongs to the protein kinase superfamily. Ser/Thr protein kinase family.</text>
</comment>
<evidence type="ECO:0000256" key="9">
    <source>
        <dbReference type="ARBA" id="ARBA00022741"/>
    </source>
</evidence>
<comment type="caution">
    <text evidence="19">The sequence shown here is derived from an EMBL/GenBank/DDBJ whole genome shotgun (WGS) entry which is preliminary data.</text>
</comment>
<dbReference type="FunFam" id="1.10.510.10:FF:000444">
    <property type="entry name" value="probable L-type lectin-domain containing receptor kinase S.5"/>
    <property type="match status" value="2"/>
</dbReference>
<dbReference type="EMBL" id="JACGCM010000317">
    <property type="protein sequence ID" value="KAF6173781.1"/>
    <property type="molecule type" value="Genomic_DNA"/>
</dbReference>
<keyword evidence="20" id="KW-1185">Reference proteome</keyword>
<keyword evidence="4" id="KW-0723">Serine/threonine-protein kinase</keyword>
<dbReference type="Gene3D" id="3.30.200.20">
    <property type="entry name" value="Phosphorylase Kinase, domain 1"/>
    <property type="match status" value="2"/>
</dbReference>
<gene>
    <name evidence="19" type="ORF">GIB67_017007</name>
</gene>
<sequence>MGSAGKLVIIFLLLFLTITTAKKPFKFDYESFNKTYPAPGTLNFTGDAGFTRGALQITPDTSNDRETYLQNKSGRVLLKKRFKLWEGDANSTTGKTASFNTSFDVNIFRLKNTSPGEGFAFIIAPDLNIPAQSYGQYLGLTNASTDGNWTNHLIAIELDTVRQEFDPDDNHMGLNINSIKSNKVVSLASQGINIAPPNGTNYTVWIQYNGTQKVIKVYMALQGKPMPKVPVLNESLNIGWYLNQYSYFGFSASTGILTQLNCVLKWNLTVEILPEDNDRTWLKIGLGAGIPGLALLLVAAVGFYYFLHKGRPVNDPRIMGALRSLPGTPREFSFKDLRRATNNFDEKLKLGQGGFGIVYKGVLAKENNMEIAVKKFSRENIQGKDDFLAELIIINRLRHKHLVRLVGWCHKNGMLLLVYDYMPNGSLDNHLFGEQDEILSWDRRYNIISGVASAINYLHNEYDQKVVHRDLKASNIMLDANYNARLGDFGLARALENEKTSYADIGGLPGTIGYIAPECFHTGKATRESDVYGFGAVVLEVVCGKRPWTKIAGFQCVADWVWTLHRENRILEAVDERLGDDFNTEEAERLILLGLACSHPISGERPKPQTIVQIISGSVPAPYIPPFKPAFVWPMTEPTGDSSMTNTQDTTPMPSSYYGASQESNTGYTELTDDAGFTGGALQITPDTSNHPETYKQTSRESEGFAFIIAPDLNIPAQSYGQYLGLTNASTDGNWTNHLIAIELDTVKQEFDPDGNHMGLNINSIKSNKVVSLGSQGIEIAPVDDKNYTIGLGAGIPGLALLLVAAVGFYYFLHKGRPVNDPRIMGALRSLPGTPREFSFKDLRRATNNFDEKLKLGQGGFGIVYKGVLAKENNMEIAVKKFSRENIQGKDDFLAELIIINRLRHKHLVRLVGWCHKNGMLLLVYDYMPNGSLDNHLFGEQDEILSWDRRYNIISGVASAINYLHNEYDQKVVHRDLKASNIMLDANYNARLGDFGLARALENEKTSYADIGGLPGTIGYIAPECFHTGKATRESDVYGFGAVVLEVVCGKRPWTKIAGFQCVADWVWTLHRENRILEAVDERLGDDFNTEEAERLILLGLACSHPISGERPKPQTIVQIISGSVPAPYIPPFKPAFVWPMTEPTGDSSMTNTQDTTPMPSSYYGASQESNTGYSDLYTV</sequence>
<dbReference type="SMART" id="SM00220">
    <property type="entry name" value="S_TKc"/>
    <property type="match status" value="2"/>
</dbReference>
<dbReference type="GO" id="GO:0030246">
    <property type="term" value="F:carbohydrate binding"/>
    <property type="evidence" value="ECO:0007669"/>
    <property type="project" value="UniProtKB-KW"/>
</dbReference>
<evidence type="ECO:0000256" key="13">
    <source>
        <dbReference type="ARBA" id="ARBA00023136"/>
    </source>
</evidence>
<feature type="binding site" evidence="14">
    <location>
        <position position="375"/>
    </location>
    <ligand>
        <name>ATP</name>
        <dbReference type="ChEBI" id="CHEBI:30616"/>
    </ligand>
</feature>
<feature type="compositionally biased region" description="Polar residues" evidence="15">
    <location>
        <begin position="640"/>
        <end position="669"/>
    </location>
</feature>
<dbReference type="Gene3D" id="1.10.510.10">
    <property type="entry name" value="Transferase(Phosphotransferase) domain 1"/>
    <property type="match status" value="2"/>
</dbReference>
<evidence type="ECO:0000256" key="2">
    <source>
        <dbReference type="ARBA" id="ARBA00008536"/>
    </source>
</evidence>
<dbReference type="PROSITE" id="PS00107">
    <property type="entry name" value="PROTEIN_KINASE_ATP"/>
    <property type="match status" value="2"/>
</dbReference>
<evidence type="ECO:0000256" key="7">
    <source>
        <dbReference type="ARBA" id="ARBA00022729"/>
    </source>
</evidence>
<dbReference type="InterPro" id="IPR008271">
    <property type="entry name" value="Ser/Thr_kinase_AS"/>
</dbReference>
<name>A0A7J7P2X4_9MAGN</name>
<feature type="signal peptide" evidence="17">
    <location>
        <begin position="1"/>
        <end position="21"/>
    </location>
</feature>
<keyword evidence="11 14" id="KW-0067">ATP-binding</keyword>
<keyword evidence="8" id="KW-0430">Lectin</keyword>
<dbReference type="InterPro" id="IPR000719">
    <property type="entry name" value="Prot_kinase_dom"/>
</dbReference>
<dbReference type="Pfam" id="PF00139">
    <property type="entry name" value="Lectin_legB"/>
    <property type="match status" value="2"/>
</dbReference>
<proteinExistence type="inferred from homology"/>
<feature type="region of interest" description="Disordered" evidence="15">
    <location>
        <begin position="1146"/>
        <end position="1168"/>
    </location>
</feature>
<feature type="transmembrane region" description="Helical" evidence="16">
    <location>
        <begin position="284"/>
        <end position="307"/>
    </location>
</feature>
<dbReference type="GO" id="GO:0051707">
    <property type="term" value="P:response to other organism"/>
    <property type="evidence" value="ECO:0007669"/>
    <property type="project" value="UniProtKB-ARBA"/>
</dbReference>
<evidence type="ECO:0000256" key="16">
    <source>
        <dbReference type="SAM" id="Phobius"/>
    </source>
</evidence>
<dbReference type="InterPro" id="IPR011009">
    <property type="entry name" value="Kinase-like_dom_sf"/>
</dbReference>
<dbReference type="InterPro" id="IPR001220">
    <property type="entry name" value="Legume_lectin_dom"/>
</dbReference>
<dbReference type="GO" id="GO:0004674">
    <property type="term" value="F:protein serine/threonine kinase activity"/>
    <property type="evidence" value="ECO:0007669"/>
    <property type="project" value="UniProtKB-KW"/>
</dbReference>
<evidence type="ECO:0000256" key="14">
    <source>
        <dbReference type="PROSITE-ProRule" id="PRU10141"/>
    </source>
</evidence>
<evidence type="ECO:0000313" key="20">
    <source>
        <dbReference type="Proteomes" id="UP000541444"/>
    </source>
</evidence>
<dbReference type="GO" id="GO:0016020">
    <property type="term" value="C:membrane"/>
    <property type="evidence" value="ECO:0007669"/>
    <property type="project" value="UniProtKB-SubCell"/>
</dbReference>
<dbReference type="Gene3D" id="2.60.120.200">
    <property type="match status" value="2"/>
</dbReference>
<evidence type="ECO:0000256" key="10">
    <source>
        <dbReference type="ARBA" id="ARBA00022777"/>
    </source>
</evidence>
<reference evidence="19 20" key="1">
    <citation type="journal article" date="2020" name="IScience">
        <title>Genome Sequencing of the Endangered Kingdonia uniflora (Circaeasteraceae, Ranunculales) Reveals Potential Mechanisms of Evolutionary Specialization.</title>
        <authorList>
            <person name="Sun Y."/>
            <person name="Deng T."/>
            <person name="Zhang A."/>
            <person name="Moore M.J."/>
            <person name="Landis J.B."/>
            <person name="Lin N."/>
            <person name="Zhang H."/>
            <person name="Zhang X."/>
            <person name="Huang J."/>
            <person name="Zhang X."/>
            <person name="Sun H."/>
            <person name="Wang H."/>
        </authorList>
    </citation>
    <scope>NUCLEOTIDE SEQUENCE [LARGE SCALE GENOMIC DNA]</scope>
    <source>
        <strain evidence="19">TB1705</strain>
        <tissue evidence="19">Leaf</tissue>
    </source>
</reference>
<feature type="region of interest" description="Disordered" evidence="15">
    <location>
        <begin position="640"/>
        <end position="697"/>
    </location>
</feature>